<proteinExistence type="predicted"/>
<feature type="compositionally biased region" description="Polar residues" evidence="1">
    <location>
        <begin position="203"/>
        <end position="225"/>
    </location>
</feature>
<evidence type="ECO:0000313" key="3">
    <source>
        <dbReference type="EMBL" id="KII69080.1"/>
    </source>
</evidence>
<reference evidence="3 4" key="1">
    <citation type="journal article" date="2014" name="Genome Biol. Evol.">
        <title>The genome of the myxosporean Thelohanellus kitauei shows adaptations to nutrient acquisition within its fish host.</title>
        <authorList>
            <person name="Yang Y."/>
            <person name="Xiong J."/>
            <person name="Zhou Z."/>
            <person name="Huo F."/>
            <person name="Miao W."/>
            <person name="Ran C."/>
            <person name="Liu Y."/>
            <person name="Zhang J."/>
            <person name="Feng J."/>
            <person name="Wang M."/>
            <person name="Wang M."/>
            <person name="Wang L."/>
            <person name="Yao B."/>
        </authorList>
    </citation>
    <scope>NUCLEOTIDE SEQUENCE [LARGE SCALE GENOMIC DNA]</scope>
    <source>
        <strain evidence="3">Wuqing</strain>
    </source>
</reference>
<protein>
    <recommendedName>
        <fullName evidence="2">SUZ domain-containing protein</fullName>
    </recommendedName>
</protein>
<feature type="domain" description="SUZ" evidence="2">
    <location>
        <begin position="117"/>
        <end position="188"/>
    </location>
</feature>
<dbReference type="SUPFAM" id="SSF82708">
    <property type="entry name" value="R3H domain"/>
    <property type="match status" value="1"/>
</dbReference>
<comment type="caution">
    <text evidence="3">The sequence shown here is derived from an EMBL/GenBank/DDBJ whole genome shotgun (WGS) entry which is preliminary data.</text>
</comment>
<dbReference type="Proteomes" id="UP000031668">
    <property type="component" value="Unassembled WGS sequence"/>
</dbReference>
<evidence type="ECO:0000259" key="2">
    <source>
        <dbReference type="PROSITE" id="PS51673"/>
    </source>
</evidence>
<feature type="region of interest" description="Disordered" evidence="1">
    <location>
        <begin position="1"/>
        <end position="34"/>
    </location>
</feature>
<dbReference type="InterPro" id="IPR036867">
    <property type="entry name" value="R3H_dom_sf"/>
</dbReference>
<evidence type="ECO:0000256" key="1">
    <source>
        <dbReference type="SAM" id="MobiDB-lite"/>
    </source>
</evidence>
<evidence type="ECO:0000313" key="4">
    <source>
        <dbReference type="Proteomes" id="UP000031668"/>
    </source>
</evidence>
<dbReference type="AlphaFoldDB" id="A0A0C2MY41"/>
<name>A0A0C2MY41_THEKT</name>
<dbReference type="OrthoDB" id="278430at2759"/>
<organism evidence="3 4">
    <name type="scientific">Thelohanellus kitauei</name>
    <name type="common">Myxosporean</name>
    <dbReference type="NCBI Taxonomy" id="669202"/>
    <lineage>
        <taxon>Eukaryota</taxon>
        <taxon>Metazoa</taxon>
        <taxon>Cnidaria</taxon>
        <taxon>Myxozoa</taxon>
        <taxon>Myxosporea</taxon>
        <taxon>Bivalvulida</taxon>
        <taxon>Platysporina</taxon>
        <taxon>Myxobolidae</taxon>
        <taxon>Thelohanellus</taxon>
    </lineage>
</organism>
<gene>
    <name evidence="3" type="ORF">RF11_10634</name>
</gene>
<accession>A0A0C2MY41</accession>
<dbReference type="Pfam" id="PF12752">
    <property type="entry name" value="SUZ"/>
    <property type="match status" value="1"/>
</dbReference>
<feature type="region of interest" description="Disordered" evidence="1">
    <location>
        <begin position="195"/>
        <end position="234"/>
    </location>
</feature>
<dbReference type="InterPro" id="IPR024771">
    <property type="entry name" value="SUZ"/>
</dbReference>
<feature type="compositionally biased region" description="Basic and acidic residues" evidence="1">
    <location>
        <begin position="1"/>
        <end position="26"/>
    </location>
</feature>
<dbReference type="EMBL" id="JWZT01002598">
    <property type="protein sequence ID" value="KII69080.1"/>
    <property type="molecule type" value="Genomic_DNA"/>
</dbReference>
<sequence>MASEPEKELPGIDKQHGIQKGSHADQPRSPNKRVLSESEEIARDFLVNKFKNDAFTKKIIVGIEPLLLESLKKTEQNWFIRFRFSTPYYRLVAHKLGEYYNCGHEFCSQTGDFTYYYSPDQKIKTHISELAKEEIIEPKKVVKVLQNPNRRNNQSMTCQTENVGDTRSYEEKKEAYIEARSRILGVPIEECRAQFEKQESKNNEPSQENVRQSFLETMKKLSTQKNETRDQKQG</sequence>
<dbReference type="GO" id="GO:0003676">
    <property type="term" value="F:nucleic acid binding"/>
    <property type="evidence" value="ECO:0007669"/>
    <property type="project" value="InterPro"/>
</dbReference>
<dbReference type="Gene3D" id="3.30.1370.50">
    <property type="entry name" value="R3H-like domain"/>
    <property type="match status" value="1"/>
</dbReference>
<keyword evidence="4" id="KW-1185">Reference proteome</keyword>
<dbReference type="PROSITE" id="PS51673">
    <property type="entry name" value="SUZ"/>
    <property type="match status" value="1"/>
</dbReference>